<dbReference type="InterPro" id="IPR048641">
    <property type="entry name" value="RlmN_N"/>
</dbReference>
<dbReference type="Gene3D" id="1.10.150.530">
    <property type="match status" value="1"/>
</dbReference>
<evidence type="ECO:0000256" key="8">
    <source>
        <dbReference type="ARBA" id="ARBA00022694"/>
    </source>
</evidence>
<dbReference type="SUPFAM" id="SSF102114">
    <property type="entry name" value="Radical SAM enzymes"/>
    <property type="match status" value="1"/>
</dbReference>
<dbReference type="PANTHER" id="PTHR30544:SF5">
    <property type="entry name" value="RADICAL SAM CORE DOMAIN-CONTAINING PROTEIN"/>
    <property type="match status" value="1"/>
</dbReference>
<feature type="binding site" evidence="12">
    <location>
        <position position="188"/>
    </location>
    <ligand>
        <name>S-adenosyl-L-methionine</name>
        <dbReference type="ChEBI" id="CHEBI:59789"/>
    </ligand>
</feature>
<evidence type="ECO:0000256" key="6">
    <source>
        <dbReference type="ARBA" id="ARBA00022679"/>
    </source>
</evidence>
<comment type="function">
    <text evidence="12">Specifically methylates position 2 of adenine 2503 in 23S rRNA and position 2 of adenine 37 in tRNAs.</text>
</comment>
<evidence type="ECO:0000256" key="9">
    <source>
        <dbReference type="ARBA" id="ARBA00022723"/>
    </source>
</evidence>
<evidence type="ECO:0000313" key="13">
    <source>
        <dbReference type="EMBL" id="BCR36415.1"/>
    </source>
</evidence>
<keyword evidence="8 12" id="KW-0819">tRNA processing</keyword>
<protein>
    <recommendedName>
        <fullName evidence="12">Probable dual-specificity RNA methyltransferase RlmN</fullName>
        <ecNumber evidence="12">2.1.1.192</ecNumber>
    </recommendedName>
    <alternativeName>
        <fullName evidence="12">23S rRNA (adenine(2503)-C(2))-methyltransferase</fullName>
    </alternativeName>
    <alternativeName>
        <fullName evidence="12">23S rRNA m2A2503 methyltransferase</fullName>
    </alternativeName>
    <alternativeName>
        <fullName evidence="12">Ribosomal RNA large subunit methyltransferase N</fullName>
    </alternativeName>
    <alternativeName>
        <fullName evidence="12">tRNA (adenine(37)-C(2))-methyltransferase</fullName>
    </alternativeName>
    <alternativeName>
        <fullName evidence="12">tRNA m2A37 methyltransferase</fullName>
    </alternativeName>
</protein>
<dbReference type="SFLD" id="SFLDS00029">
    <property type="entry name" value="Radical_SAM"/>
    <property type="match status" value="1"/>
</dbReference>
<comment type="caution">
    <text evidence="12">Lacks conserved residue(s) required for the propagation of feature annotation.</text>
</comment>
<feature type="binding site" evidence="12">
    <location>
        <begin position="211"/>
        <end position="213"/>
    </location>
    <ligand>
        <name>S-adenosyl-L-methionine</name>
        <dbReference type="ChEBI" id="CHEBI:59789"/>
    </ligand>
</feature>
<feature type="binding site" evidence="12">
    <location>
        <position position="287"/>
    </location>
    <ligand>
        <name>S-adenosyl-L-methionine</name>
        <dbReference type="ChEBI" id="CHEBI:59789"/>
    </ligand>
</feature>
<comment type="subcellular location">
    <subcellularLocation>
        <location evidence="1 12">Cytoplasm</location>
    </subcellularLocation>
</comment>
<feature type="binding site" evidence="12">
    <location>
        <position position="109"/>
    </location>
    <ligand>
        <name>[4Fe-4S] cluster</name>
        <dbReference type="ChEBI" id="CHEBI:49883"/>
        <note>4Fe-4S-S-AdoMet</note>
    </ligand>
</feature>
<evidence type="ECO:0000256" key="11">
    <source>
        <dbReference type="ARBA" id="ARBA00023014"/>
    </source>
</evidence>
<feature type="active site" description="Proton acceptor" evidence="12">
    <location>
        <position position="89"/>
    </location>
</feature>
<dbReference type="Proteomes" id="UP000620133">
    <property type="component" value="Chromosome"/>
</dbReference>
<dbReference type="GO" id="GO:0000049">
    <property type="term" value="F:tRNA binding"/>
    <property type="evidence" value="ECO:0007669"/>
    <property type="project" value="UniProtKB-UniRule"/>
</dbReference>
<keyword evidence="9 12" id="KW-0479">Metal-binding</keyword>
<dbReference type="Gene3D" id="3.20.20.70">
    <property type="entry name" value="Aldolase class I"/>
    <property type="match status" value="1"/>
</dbReference>
<dbReference type="NCBIfam" id="TIGR00048">
    <property type="entry name" value="rRNA_mod_RlmN"/>
    <property type="match status" value="1"/>
</dbReference>
<dbReference type="FunFam" id="3.20.20.70:FF:000014">
    <property type="entry name" value="Probable dual-specificity RNA methyltransferase RlmN"/>
    <property type="match status" value="1"/>
</dbReference>
<sequence>MLIYDLEKADLIEYLKENGYKKYRAEQLWHWLYIQKIQDFNEMNNMPKALIEFLSQNFTLKALELVLKHESNDGTLKCLFSLHDGHLIESVLIKQHYGNSICVTTQVGCNIGCSFCASGQLKKKRDLTSGEIIAQIIQTELLLKERINYVVVMGIGEPFDNYENLLKFLKTINDPKGLSIGARHITVSTSGIVDKIKEYAHFDMQVNLAISLHAPNNEIRTKLMKINKVYPIEEVIEAIKYYLKVTNRRVTIEYILIDEINDTPKVALELVQRLRGLNVYVNLIPYNEVIEAPYKRSKRESQLRFYDILMQNKIQVTLRKEQGHDINAACGQLRSQHI</sequence>
<keyword evidence="5 12" id="KW-0489">Methyltransferase</keyword>
<dbReference type="GO" id="GO:0051539">
    <property type="term" value="F:4 iron, 4 sulfur cluster binding"/>
    <property type="evidence" value="ECO:0007669"/>
    <property type="project" value="UniProtKB-UniRule"/>
</dbReference>
<dbReference type="EC" id="2.1.1.192" evidence="12"/>
<evidence type="ECO:0000256" key="1">
    <source>
        <dbReference type="ARBA" id="ARBA00004496"/>
    </source>
</evidence>
<dbReference type="RefSeq" id="WP_176238775.1">
    <property type="nucleotide sequence ID" value="NZ_AP024412.1"/>
</dbReference>
<dbReference type="AlphaFoldDB" id="A0A7U9TGV4"/>
<accession>A0A7U9TGV4</accession>
<dbReference type="PIRSF" id="PIRSF006004">
    <property type="entry name" value="CHP00048"/>
    <property type="match status" value="1"/>
</dbReference>
<dbReference type="GO" id="GO:0005737">
    <property type="term" value="C:cytoplasm"/>
    <property type="evidence" value="ECO:0007669"/>
    <property type="project" value="UniProtKB-SubCell"/>
</dbReference>
<dbReference type="InterPro" id="IPR007197">
    <property type="entry name" value="rSAM"/>
</dbReference>
<evidence type="ECO:0000256" key="5">
    <source>
        <dbReference type="ARBA" id="ARBA00022603"/>
    </source>
</evidence>
<feature type="binding site" evidence="12">
    <location>
        <position position="113"/>
    </location>
    <ligand>
        <name>[4Fe-4S] cluster</name>
        <dbReference type="ChEBI" id="CHEBI:49883"/>
        <note>4Fe-4S-S-AdoMet</note>
    </ligand>
</feature>
<gene>
    <name evidence="12 13" type="primary">rlmN</name>
    <name evidence="13" type="ORF">MPAN_013080</name>
</gene>
<dbReference type="GO" id="GO:0019843">
    <property type="term" value="F:rRNA binding"/>
    <property type="evidence" value="ECO:0007669"/>
    <property type="project" value="UniProtKB-UniRule"/>
</dbReference>
<comment type="cofactor">
    <cofactor evidence="12">
        <name>[4Fe-4S] cluster</name>
        <dbReference type="ChEBI" id="CHEBI:49883"/>
    </cofactor>
    <text evidence="12">Binds 1 [4Fe-4S] cluster. The cluster is coordinated with 3 cysteines and an exchangeable S-adenosyl-L-methionine.</text>
</comment>
<feature type="binding site" evidence="12">
    <location>
        <position position="116"/>
    </location>
    <ligand>
        <name>[4Fe-4S] cluster</name>
        <dbReference type="ChEBI" id="CHEBI:49883"/>
        <note>4Fe-4S-S-AdoMet</note>
    </ligand>
</feature>
<dbReference type="SFLD" id="SFLDF00275">
    <property type="entry name" value="adenosine_C2_methyltransferase"/>
    <property type="match status" value="1"/>
</dbReference>
<keyword evidence="11 12" id="KW-0411">Iron-sulfur</keyword>
<dbReference type="PROSITE" id="PS51918">
    <property type="entry name" value="RADICAL_SAM"/>
    <property type="match status" value="1"/>
</dbReference>
<dbReference type="EMBL" id="AP024412">
    <property type="protein sequence ID" value="BCR36415.1"/>
    <property type="molecule type" value="Genomic_DNA"/>
</dbReference>
<evidence type="ECO:0000256" key="7">
    <source>
        <dbReference type="ARBA" id="ARBA00022691"/>
    </source>
</evidence>
<keyword evidence="12" id="KW-1015">Disulfide bond</keyword>
<dbReference type="GO" id="GO:0070040">
    <property type="term" value="F:rRNA (adenine(2503)-C2-)-methyltransferase activity"/>
    <property type="evidence" value="ECO:0007669"/>
    <property type="project" value="UniProtKB-UniRule"/>
</dbReference>
<keyword evidence="3 12" id="KW-0963">Cytoplasm</keyword>
<dbReference type="InterPro" id="IPR027492">
    <property type="entry name" value="RNA_MTrfase_RlmN"/>
</dbReference>
<comment type="catalytic activity">
    <reaction evidence="12">
        <text>adenosine(37) in tRNA + 2 reduced [2Fe-2S]-[ferredoxin] + 2 S-adenosyl-L-methionine = 2-methyladenosine(37) in tRNA + 5'-deoxyadenosine + L-methionine + 2 oxidized [2Fe-2S]-[ferredoxin] + S-adenosyl-L-homocysteine</text>
        <dbReference type="Rhea" id="RHEA:43332"/>
        <dbReference type="Rhea" id="RHEA-COMP:10000"/>
        <dbReference type="Rhea" id="RHEA-COMP:10001"/>
        <dbReference type="Rhea" id="RHEA-COMP:10162"/>
        <dbReference type="Rhea" id="RHEA-COMP:10485"/>
        <dbReference type="ChEBI" id="CHEBI:17319"/>
        <dbReference type="ChEBI" id="CHEBI:33737"/>
        <dbReference type="ChEBI" id="CHEBI:33738"/>
        <dbReference type="ChEBI" id="CHEBI:57844"/>
        <dbReference type="ChEBI" id="CHEBI:57856"/>
        <dbReference type="ChEBI" id="CHEBI:59789"/>
        <dbReference type="ChEBI" id="CHEBI:74411"/>
        <dbReference type="ChEBI" id="CHEBI:74497"/>
        <dbReference type="EC" id="2.1.1.192"/>
    </reaction>
</comment>
<comment type="miscellaneous">
    <text evidence="12">Reaction proceeds by a ping-pong mechanism involving intermediate methylation of a conserved cysteine residue.</text>
</comment>
<dbReference type="InterPro" id="IPR040072">
    <property type="entry name" value="Methyltransferase_A"/>
</dbReference>
<proteinExistence type="inferred from homology"/>
<comment type="catalytic activity">
    <reaction evidence="12">
        <text>adenosine(2503) in 23S rRNA + 2 reduced [2Fe-2S]-[ferredoxin] + 2 S-adenosyl-L-methionine = 2-methyladenosine(2503) in 23S rRNA + 5'-deoxyadenosine + L-methionine + 2 oxidized [2Fe-2S]-[ferredoxin] + S-adenosyl-L-homocysteine</text>
        <dbReference type="Rhea" id="RHEA:42916"/>
        <dbReference type="Rhea" id="RHEA-COMP:10000"/>
        <dbReference type="Rhea" id="RHEA-COMP:10001"/>
        <dbReference type="Rhea" id="RHEA-COMP:10152"/>
        <dbReference type="Rhea" id="RHEA-COMP:10282"/>
        <dbReference type="ChEBI" id="CHEBI:17319"/>
        <dbReference type="ChEBI" id="CHEBI:33737"/>
        <dbReference type="ChEBI" id="CHEBI:33738"/>
        <dbReference type="ChEBI" id="CHEBI:57844"/>
        <dbReference type="ChEBI" id="CHEBI:57856"/>
        <dbReference type="ChEBI" id="CHEBI:59789"/>
        <dbReference type="ChEBI" id="CHEBI:74411"/>
        <dbReference type="ChEBI" id="CHEBI:74497"/>
        <dbReference type="EC" id="2.1.1.192"/>
    </reaction>
</comment>
<keyword evidence="6 12" id="KW-0808">Transferase</keyword>
<dbReference type="InterPro" id="IPR013785">
    <property type="entry name" value="Aldolase_TIM"/>
</dbReference>
<keyword evidence="7 12" id="KW-0949">S-adenosyl-L-methionine</keyword>
<evidence type="ECO:0000256" key="3">
    <source>
        <dbReference type="ARBA" id="ARBA00022490"/>
    </source>
</evidence>
<reference evidence="13" key="1">
    <citation type="submission" date="2021-01" db="EMBL/GenBank/DDBJ databases">
        <title>Draft genome sequence of Acholeplasmataceae bacterium strain Mahy22.</title>
        <authorList>
            <person name="Watanabe M."/>
            <person name="Kojima H."/>
            <person name="Fukui M."/>
        </authorList>
    </citation>
    <scope>NUCLEOTIDE SEQUENCE</scope>
    <source>
        <strain evidence="13">Mahy22</strain>
    </source>
</reference>
<dbReference type="HAMAP" id="MF_01849">
    <property type="entry name" value="RNA_methyltr_RlmN"/>
    <property type="match status" value="1"/>
</dbReference>
<dbReference type="Pfam" id="PF04055">
    <property type="entry name" value="Radical_SAM"/>
    <property type="match status" value="1"/>
</dbReference>
<evidence type="ECO:0000256" key="12">
    <source>
        <dbReference type="HAMAP-Rule" id="MF_01849"/>
    </source>
</evidence>
<dbReference type="Pfam" id="PF21016">
    <property type="entry name" value="RlmN_N"/>
    <property type="match status" value="1"/>
</dbReference>
<name>A0A7U9TGV4_9MOLU</name>
<dbReference type="CDD" id="cd01335">
    <property type="entry name" value="Radical_SAM"/>
    <property type="match status" value="1"/>
</dbReference>
<keyword evidence="14" id="KW-1185">Reference proteome</keyword>
<feature type="active site" description="S-methylcysteine intermediate" evidence="12">
    <location>
        <position position="330"/>
    </location>
</feature>
<dbReference type="GO" id="GO:0046872">
    <property type="term" value="F:metal ion binding"/>
    <property type="evidence" value="ECO:0007669"/>
    <property type="project" value="UniProtKB-KW"/>
</dbReference>
<evidence type="ECO:0000256" key="4">
    <source>
        <dbReference type="ARBA" id="ARBA00022552"/>
    </source>
</evidence>
<evidence type="ECO:0000256" key="10">
    <source>
        <dbReference type="ARBA" id="ARBA00023004"/>
    </source>
</evidence>
<keyword evidence="4 12" id="KW-0698">rRNA processing</keyword>
<keyword evidence="10 12" id="KW-0408">Iron</keyword>
<dbReference type="SFLD" id="SFLDG01062">
    <property type="entry name" value="methyltransferase_(Class_A)"/>
    <property type="match status" value="1"/>
</dbReference>
<feature type="binding site" evidence="12">
    <location>
        <begin position="156"/>
        <end position="157"/>
    </location>
    <ligand>
        <name>S-adenosyl-L-methionine</name>
        <dbReference type="ChEBI" id="CHEBI:59789"/>
    </ligand>
</feature>
<dbReference type="GO" id="GO:0070475">
    <property type="term" value="P:rRNA base methylation"/>
    <property type="evidence" value="ECO:0007669"/>
    <property type="project" value="UniProtKB-UniRule"/>
</dbReference>
<evidence type="ECO:0000256" key="2">
    <source>
        <dbReference type="ARBA" id="ARBA00022485"/>
    </source>
</evidence>
<dbReference type="KEGG" id="manr:MPAN_013080"/>
<evidence type="ECO:0000313" key="14">
    <source>
        <dbReference type="Proteomes" id="UP000620133"/>
    </source>
</evidence>
<dbReference type="InterPro" id="IPR058240">
    <property type="entry name" value="rSAM_sf"/>
</dbReference>
<dbReference type="GO" id="GO:0030488">
    <property type="term" value="P:tRNA methylation"/>
    <property type="evidence" value="ECO:0007669"/>
    <property type="project" value="UniProtKB-UniRule"/>
</dbReference>
<organism evidence="13 14">
    <name type="scientific">Mariniplasma anaerobium</name>
    <dbReference type="NCBI Taxonomy" id="2735436"/>
    <lineage>
        <taxon>Bacteria</taxon>
        <taxon>Bacillati</taxon>
        <taxon>Mycoplasmatota</taxon>
        <taxon>Mollicutes</taxon>
        <taxon>Acholeplasmatales</taxon>
        <taxon>Acholeplasmataceae</taxon>
        <taxon>Mariniplasma</taxon>
    </lineage>
</organism>
<keyword evidence="2 12" id="KW-0004">4Fe-4S</keyword>
<dbReference type="PANTHER" id="PTHR30544">
    <property type="entry name" value="23S RRNA METHYLTRANSFERASE"/>
    <property type="match status" value="1"/>
</dbReference>
<dbReference type="GO" id="GO:0002935">
    <property type="term" value="F:tRNA (adenine(37)-C2)-methyltransferase activity"/>
    <property type="evidence" value="ECO:0007669"/>
    <property type="project" value="UniProtKB-UniRule"/>
</dbReference>
<comment type="similarity">
    <text evidence="12">Belongs to the radical SAM superfamily. RlmN family.</text>
</comment>
<dbReference type="InterPro" id="IPR004383">
    <property type="entry name" value="rRNA_lsu_MTrfase_RlmN/Cfr"/>
</dbReference>